<dbReference type="PANTHER" id="PTHR10492:SF57">
    <property type="entry name" value="ATP-DEPENDENT DNA HELICASE"/>
    <property type="match status" value="1"/>
</dbReference>
<keyword evidence="4" id="KW-1185">Reference proteome</keyword>
<dbReference type="Pfam" id="PF21530">
    <property type="entry name" value="Pif1_2B_dom"/>
    <property type="match status" value="1"/>
</dbReference>
<dbReference type="AlphaFoldDB" id="A0A8J9YGV2"/>
<name>A0A8J9YGV2_9NEOP</name>
<evidence type="ECO:0000313" key="3">
    <source>
        <dbReference type="EMBL" id="CAH0726150.1"/>
    </source>
</evidence>
<proteinExistence type="predicted"/>
<dbReference type="Gene3D" id="3.40.50.300">
    <property type="entry name" value="P-loop containing nucleotide triphosphate hydrolases"/>
    <property type="match status" value="1"/>
</dbReference>
<evidence type="ECO:0000259" key="2">
    <source>
        <dbReference type="Pfam" id="PF21530"/>
    </source>
</evidence>
<dbReference type="CDD" id="cd18809">
    <property type="entry name" value="SF1_C_RecD"/>
    <property type="match status" value="1"/>
</dbReference>
<feature type="non-terminal residue" evidence="3">
    <location>
        <position position="267"/>
    </location>
</feature>
<protein>
    <recommendedName>
        <fullName evidence="5">ATP-dependent DNA helicase</fullName>
    </recommendedName>
</protein>
<dbReference type="Pfam" id="PF13538">
    <property type="entry name" value="UvrD_C_2"/>
    <property type="match status" value="1"/>
</dbReference>
<dbReference type="SUPFAM" id="SSF52540">
    <property type="entry name" value="P-loop containing nucleoside triphosphate hydrolases"/>
    <property type="match status" value="1"/>
</dbReference>
<feature type="domain" description="UvrD-like helicase C-terminal" evidence="1">
    <location>
        <begin position="202"/>
        <end position="239"/>
    </location>
</feature>
<organism evidence="3 4">
    <name type="scientific">Brenthis ino</name>
    <name type="common">lesser marbled fritillary</name>
    <dbReference type="NCBI Taxonomy" id="405034"/>
    <lineage>
        <taxon>Eukaryota</taxon>
        <taxon>Metazoa</taxon>
        <taxon>Ecdysozoa</taxon>
        <taxon>Arthropoda</taxon>
        <taxon>Hexapoda</taxon>
        <taxon>Insecta</taxon>
        <taxon>Pterygota</taxon>
        <taxon>Neoptera</taxon>
        <taxon>Endopterygota</taxon>
        <taxon>Lepidoptera</taxon>
        <taxon>Glossata</taxon>
        <taxon>Ditrysia</taxon>
        <taxon>Papilionoidea</taxon>
        <taxon>Nymphalidae</taxon>
        <taxon>Heliconiinae</taxon>
        <taxon>Argynnini</taxon>
        <taxon>Brenthis</taxon>
    </lineage>
</organism>
<sequence length="267" mass="30222">MRVDIEQRQFADYLLKLGNGELTLNTMEEIELPQNIISSNNLIDEVFGNCLANQNYEGMKDRAILAPLNKDVEKINDDIVAKLPGEYKIYYSHDSMKDQPEGAVEFTTEFLNSVNISDLPPHELKLKKNALIMLLRNLDVSEGLCNGVRLMVTSLCNHIIKAKIVTGEQSGKEVHIPRITLDSSKGQLGCTMQRHQFPVRSAFAMTVHKSQGQTFESVGVDLKSSPVFMHGMLYVAFSRVKRPTTLKVHLPNENPRHTRNIVWKEVF</sequence>
<dbReference type="OrthoDB" id="272985at2759"/>
<dbReference type="Proteomes" id="UP000838878">
    <property type="component" value="Chromosome 5"/>
</dbReference>
<dbReference type="EMBL" id="OV170225">
    <property type="protein sequence ID" value="CAH0726150.1"/>
    <property type="molecule type" value="Genomic_DNA"/>
</dbReference>
<evidence type="ECO:0000259" key="1">
    <source>
        <dbReference type="Pfam" id="PF13538"/>
    </source>
</evidence>
<reference evidence="3" key="1">
    <citation type="submission" date="2021-12" db="EMBL/GenBank/DDBJ databases">
        <authorList>
            <person name="Martin H S."/>
        </authorList>
    </citation>
    <scope>NUCLEOTIDE SEQUENCE</scope>
</reference>
<dbReference type="PANTHER" id="PTHR10492">
    <property type="match status" value="1"/>
</dbReference>
<accession>A0A8J9YGV2</accession>
<evidence type="ECO:0000313" key="4">
    <source>
        <dbReference type="Proteomes" id="UP000838878"/>
    </source>
</evidence>
<evidence type="ECO:0008006" key="5">
    <source>
        <dbReference type="Google" id="ProtNLM"/>
    </source>
</evidence>
<gene>
    <name evidence="3" type="ORF">BINO364_LOCUS11645</name>
</gene>
<dbReference type="InterPro" id="IPR027785">
    <property type="entry name" value="UvrD-like_helicase_C"/>
</dbReference>
<feature type="domain" description="DNA helicase Pif1-like 2B" evidence="2">
    <location>
        <begin position="109"/>
        <end position="155"/>
    </location>
</feature>
<dbReference type="InterPro" id="IPR049163">
    <property type="entry name" value="Pif1-like_2B_dom"/>
</dbReference>
<dbReference type="InterPro" id="IPR027417">
    <property type="entry name" value="P-loop_NTPase"/>
</dbReference>